<proteinExistence type="predicted"/>
<sequence length="34" mass="3694">VMAQRALADAMELMATAMAQEAVSSTRGQERRRG</sequence>
<dbReference type="AlphaFoldDB" id="A0A392TT20"/>
<organism evidence="1 2">
    <name type="scientific">Trifolium medium</name>
    <dbReference type="NCBI Taxonomy" id="97028"/>
    <lineage>
        <taxon>Eukaryota</taxon>
        <taxon>Viridiplantae</taxon>
        <taxon>Streptophyta</taxon>
        <taxon>Embryophyta</taxon>
        <taxon>Tracheophyta</taxon>
        <taxon>Spermatophyta</taxon>
        <taxon>Magnoliopsida</taxon>
        <taxon>eudicotyledons</taxon>
        <taxon>Gunneridae</taxon>
        <taxon>Pentapetalae</taxon>
        <taxon>rosids</taxon>
        <taxon>fabids</taxon>
        <taxon>Fabales</taxon>
        <taxon>Fabaceae</taxon>
        <taxon>Papilionoideae</taxon>
        <taxon>50 kb inversion clade</taxon>
        <taxon>NPAAA clade</taxon>
        <taxon>Hologalegina</taxon>
        <taxon>IRL clade</taxon>
        <taxon>Trifolieae</taxon>
        <taxon>Trifolium</taxon>
    </lineage>
</organism>
<comment type="caution">
    <text evidence="1">The sequence shown here is derived from an EMBL/GenBank/DDBJ whole genome shotgun (WGS) entry which is preliminary data.</text>
</comment>
<keyword evidence="2" id="KW-1185">Reference proteome</keyword>
<dbReference type="Proteomes" id="UP000265520">
    <property type="component" value="Unassembled WGS sequence"/>
</dbReference>
<reference evidence="1 2" key="1">
    <citation type="journal article" date="2018" name="Front. Plant Sci.">
        <title>Red Clover (Trifolium pratense) and Zigzag Clover (T. medium) - A Picture of Genomic Similarities and Differences.</title>
        <authorList>
            <person name="Dluhosova J."/>
            <person name="Istvanek J."/>
            <person name="Nedelnik J."/>
            <person name="Repkova J."/>
        </authorList>
    </citation>
    <scope>NUCLEOTIDE SEQUENCE [LARGE SCALE GENOMIC DNA]</scope>
    <source>
        <strain evidence="2">cv. 10/8</strain>
        <tissue evidence="1">Leaf</tissue>
    </source>
</reference>
<name>A0A392TT20_9FABA</name>
<accession>A0A392TT20</accession>
<protein>
    <submittedName>
        <fullName evidence="1">Uncharacterized protein</fullName>
    </submittedName>
</protein>
<feature type="non-terminal residue" evidence="1">
    <location>
        <position position="1"/>
    </location>
</feature>
<dbReference type="EMBL" id="LXQA010648833">
    <property type="protein sequence ID" value="MCI64078.1"/>
    <property type="molecule type" value="Genomic_DNA"/>
</dbReference>
<evidence type="ECO:0000313" key="2">
    <source>
        <dbReference type="Proteomes" id="UP000265520"/>
    </source>
</evidence>
<evidence type="ECO:0000313" key="1">
    <source>
        <dbReference type="EMBL" id="MCI64078.1"/>
    </source>
</evidence>